<reference evidence="8" key="1">
    <citation type="submission" date="2019-08" db="EMBL/GenBank/DDBJ databases">
        <authorList>
            <person name="Kucharzyk K."/>
            <person name="Murdoch R.W."/>
            <person name="Higgins S."/>
            <person name="Loffler F."/>
        </authorList>
    </citation>
    <scope>NUCLEOTIDE SEQUENCE</scope>
</reference>
<dbReference type="AlphaFoldDB" id="A0A645CI99"/>
<evidence type="ECO:0000256" key="2">
    <source>
        <dbReference type="ARBA" id="ARBA00022741"/>
    </source>
</evidence>
<dbReference type="PANTHER" id="PTHR42765">
    <property type="entry name" value="SOLEUCYL-TRNA SYNTHETASE"/>
    <property type="match status" value="1"/>
</dbReference>
<keyword evidence="2" id="KW-0547">Nucleotide-binding</keyword>
<dbReference type="InterPro" id="IPR009080">
    <property type="entry name" value="tRNAsynth_Ia_anticodon-bd"/>
</dbReference>
<dbReference type="GO" id="GO:0006428">
    <property type="term" value="P:isoleucyl-tRNA aminoacylation"/>
    <property type="evidence" value="ECO:0007669"/>
    <property type="project" value="TreeGrafter"/>
</dbReference>
<evidence type="ECO:0000256" key="3">
    <source>
        <dbReference type="ARBA" id="ARBA00022840"/>
    </source>
</evidence>
<evidence type="ECO:0000259" key="6">
    <source>
        <dbReference type="Pfam" id="PF06827"/>
    </source>
</evidence>
<dbReference type="InterPro" id="IPR013155">
    <property type="entry name" value="M/V/L/I-tRNA-synth_anticd-bd"/>
</dbReference>
<dbReference type="Pfam" id="PF08264">
    <property type="entry name" value="Anticodon_1"/>
    <property type="match status" value="1"/>
</dbReference>
<dbReference type="GO" id="GO:0004822">
    <property type="term" value="F:isoleucine-tRNA ligase activity"/>
    <property type="evidence" value="ECO:0007669"/>
    <property type="project" value="UniProtKB-EC"/>
</dbReference>
<evidence type="ECO:0000313" key="8">
    <source>
        <dbReference type="EMBL" id="MPM76650.1"/>
    </source>
</evidence>
<evidence type="ECO:0000256" key="5">
    <source>
        <dbReference type="ARBA" id="ARBA00023146"/>
    </source>
</evidence>
<gene>
    <name evidence="8" type="primary">ileS_36</name>
    <name evidence="8" type="ORF">SDC9_123649</name>
</gene>
<dbReference type="GO" id="GO:0005524">
    <property type="term" value="F:ATP binding"/>
    <property type="evidence" value="ECO:0007669"/>
    <property type="project" value="UniProtKB-KW"/>
</dbReference>
<keyword evidence="5" id="KW-0030">Aminoacyl-tRNA synthetase</keyword>
<evidence type="ECO:0000256" key="4">
    <source>
        <dbReference type="ARBA" id="ARBA00022917"/>
    </source>
</evidence>
<dbReference type="Pfam" id="PF06827">
    <property type="entry name" value="zf-FPG_IleRS"/>
    <property type="match status" value="1"/>
</dbReference>
<evidence type="ECO:0000256" key="1">
    <source>
        <dbReference type="ARBA" id="ARBA00022598"/>
    </source>
</evidence>
<keyword evidence="4" id="KW-0648">Protein biosynthesis</keyword>
<dbReference type="EC" id="6.1.1.5" evidence="8"/>
<dbReference type="SUPFAM" id="SSF47323">
    <property type="entry name" value="Anticodon-binding domain of a subclass of class I aminoacyl-tRNA synthetases"/>
    <property type="match status" value="1"/>
</dbReference>
<dbReference type="Gene3D" id="1.10.730.20">
    <property type="match status" value="1"/>
</dbReference>
<keyword evidence="3" id="KW-0067">ATP-binding</keyword>
<name>A0A645CI99_9ZZZZ</name>
<proteinExistence type="predicted"/>
<feature type="domain" description="Methionyl/Valyl/Leucyl/Isoleucyl-tRNA synthetase anticodon-binding" evidence="7">
    <location>
        <begin position="1"/>
        <end position="90"/>
    </location>
</feature>
<keyword evidence="1 8" id="KW-0436">Ligase</keyword>
<accession>A0A645CI99</accession>
<dbReference type="InterPro" id="IPR050081">
    <property type="entry name" value="Ile-tRNA_ligase"/>
</dbReference>
<sequence length="180" mass="19921">MYEILTTLVTLVAPVLTFSAEEVWQYMPKDSDMAESVQLAQWPAAHPEYLDAALEAKWEQILTLRGEITKALETARRNKVIGHSLDATVQVYAGPSEFALLDSIQQDLATILIVSKASIHEKTQNAPVDAYRSPELDLAVAVAPATGEKCERCWIYCDTVGTVSEHEQLCERCASVVKKL</sequence>
<protein>
    <submittedName>
        <fullName evidence="8">Isoleucine--tRNA ligase</fullName>
        <ecNumber evidence="8">6.1.1.5</ecNumber>
    </submittedName>
</protein>
<dbReference type="InterPro" id="IPR010663">
    <property type="entry name" value="Znf_FPG/IleRS"/>
</dbReference>
<organism evidence="8">
    <name type="scientific">bioreactor metagenome</name>
    <dbReference type="NCBI Taxonomy" id="1076179"/>
    <lineage>
        <taxon>unclassified sequences</taxon>
        <taxon>metagenomes</taxon>
        <taxon>ecological metagenomes</taxon>
    </lineage>
</organism>
<dbReference type="EMBL" id="VSSQ01027410">
    <property type="protein sequence ID" value="MPM76650.1"/>
    <property type="molecule type" value="Genomic_DNA"/>
</dbReference>
<comment type="caution">
    <text evidence="8">The sequence shown here is derived from an EMBL/GenBank/DDBJ whole genome shotgun (WGS) entry which is preliminary data.</text>
</comment>
<dbReference type="GO" id="GO:0005829">
    <property type="term" value="C:cytosol"/>
    <property type="evidence" value="ECO:0007669"/>
    <property type="project" value="TreeGrafter"/>
</dbReference>
<feature type="domain" description="Zinc finger FPG/IleRS-type" evidence="6">
    <location>
        <begin position="147"/>
        <end position="176"/>
    </location>
</feature>
<dbReference type="PANTHER" id="PTHR42765:SF1">
    <property type="entry name" value="ISOLEUCINE--TRNA LIGASE, MITOCHONDRIAL"/>
    <property type="match status" value="1"/>
</dbReference>
<evidence type="ECO:0000259" key="7">
    <source>
        <dbReference type="Pfam" id="PF08264"/>
    </source>
</evidence>